<dbReference type="RefSeq" id="WP_272163672.1">
    <property type="nucleotide sequence ID" value="NZ_CP116507.1"/>
</dbReference>
<evidence type="ECO:0000259" key="7">
    <source>
        <dbReference type="Pfam" id="PF12698"/>
    </source>
</evidence>
<evidence type="ECO:0000256" key="6">
    <source>
        <dbReference type="SAM" id="Phobius"/>
    </source>
</evidence>
<keyword evidence="4 6" id="KW-1133">Transmembrane helix</keyword>
<feature type="transmembrane region" description="Helical" evidence="6">
    <location>
        <begin position="363"/>
        <end position="383"/>
    </location>
</feature>
<accession>A0AAF0BHZ7</accession>
<reference evidence="8" key="1">
    <citation type="submission" date="2023-01" db="EMBL/GenBank/DDBJ databases">
        <title>Oxazolidinone resistance genes in florfenicol resistant enterococci from beef cattle and veal calves at slaughter.</title>
        <authorList>
            <person name="Biggel M."/>
        </authorList>
    </citation>
    <scope>NUCLEOTIDE SEQUENCE</scope>
    <source>
        <strain evidence="8">K204-1</strain>
    </source>
</reference>
<evidence type="ECO:0000313" key="8">
    <source>
        <dbReference type="EMBL" id="WCG23452.1"/>
    </source>
</evidence>
<evidence type="ECO:0000256" key="1">
    <source>
        <dbReference type="ARBA" id="ARBA00004651"/>
    </source>
</evidence>
<gene>
    <name evidence="8" type="ORF">PML95_04285</name>
</gene>
<keyword evidence="3 6" id="KW-0812">Transmembrane</keyword>
<feature type="transmembrane region" description="Helical" evidence="6">
    <location>
        <begin position="310"/>
        <end position="329"/>
    </location>
</feature>
<feature type="transmembrane region" description="Helical" evidence="6">
    <location>
        <begin position="228"/>
        <end position="253"/>
    </location>
</feature>
<keyword evidence="5 6" id="KW-0472">Membrane</keyword>
<dbReference type="EMBL" id="CP116507">
    <property type="protein sequence ID" value="WCG23452.1"/>
    <property type="molecule type" value="Genomic_DNA"/>
</dbReference>
<proteinExistence type="predicted"/>
<name>A0AAF0BHZ7_9ENTE</name>
<feature type="transmembrane region" description="Helical" evidence="6">
    <location>
        <begin position="336"/>
        <end position="357"/>
    </location>
</feature>
<dbReference type="GO" id="GO:0140359">
    <property type="term" value="F:ABC-type transporter activity"/>
    <property type="evidence" value="ECO:0007669"/>
    <property type="project" value="InterPro"/>
</dbReference>
<dbReference type="Pfam" id="PF12698">
    <property type="entry name" value="ABC2_membrane_3"/>
    <property type="match status" value="1"/>
</dbReference>
<sequence>MNKFWIVALETFKRNVKSVTFIVMLFAPLLFIGFIGLSAFIGSKVADTDTVAIVSENPDIRAAVLSQTALDIDKNITTVDAGKKELEKGNIDGYILIDKNEQNIVGTYYGNSSLAMSDKLQLTQILSQFQLAERSKSLGLSETEVASLMAPAQIKEKTVEFSDGELVEKKDDKFARMGVAMFISFAMFMIILMYAQIISQEVASEKGTRIMEVILSSTSAEKHFYGKIMGIFMVILTQIGVYILTAVMAFQVVKNQPIVKEGLSFISIGEIMKALLGYNLIFLLLGVMIYTIAAAFSGSLVSKSEDAAKAVVPVTYITMIGYFLNIFLGMNNPKNLVFVISSYVPFVSSFTMPVRIANDTVSAYEPLISVLILAVATVLLLRLSAKMYRATSLVYSDEGIWKVMKRSFTLLKYEKAV</sequence>
<dbReference type="PANTHER" id="PTHR30294">
    <property type="entry name" value="MEMBRANE COMPONENT OF ABC TRANSPORTER YHHJ-RELATED"/>
    <property type="match status" value="1"/>
</dbReference>
<comment type="subcellular location">
    <subcellularLocation>
        <location evidence="1">Cell membrane</location>
        <topology evidence="1">Multi-pass membrane protein</topology>
    </subcellularLocation>
</comment>
<dbReference type="InterPro" id="IPR051449">
    <property type="entry name" value="ABC-2_transporter_component"/>
</dbReference>
<keyword evidence="2" id="KW-1003">Cell membrane</keyword>
<dbReference type="GO" id="GO:0005886">
    <property type="term" value="C:plasma membrane"/>
    <property type="evidence" value="ECO:0007669"/>
    <property type="project" value="UniProtKB-SubCell"/>
</dbReference>
<evidence type="ECO:0000256" key="4">
    <source>
        <dbReference type="ARBA" id="ARBA00022989"/>
    </source>
</evidence>
<evidence type="ECO:0000313" key="9">
    <source>
        <dbReference type="Proteomes" id="UP001179600"/>
    </source>
</evidence>
<feature type="transmembrane region" description="Helical" evidence="6">
    <location>
        <begin position="179"/>
        <end position="198"/>
    </location>
</feature>
<dbReference type="InterPro" id="IPR013525">
    <property type="entry name" value="ABC2_TM"/>
</dbReference>
<organism evidence="8 9">
    <name type="scientific">Vagococcus lutrae</name>
    <dbReference type="NCBI Taxonomy" id="81947"/>
    <lineage>
        <taxon>Bacteria</taxon>
        <taxon>Bacillati</taxon>
        <taxon>Bacillota</taxon>
        <taxon>Bacilli</taxon>
        <taxon>Lactobacillales</taxon>
        <taxon>Enterococcaceae</taxon>
        <taxon>Vagococcus</taxon>
    </lineage>
</organism>
<feature type="domain" description="ABC-2 type transporter transmembrane" evidence="7">
    <location>
        <begin position="20"/>
        <end position="385"/>
    </location>
</feature>
<feature type="transmembrane region" description="Helical" evidence="6">
    <location>
        <begin position="20"/>
        <end position="41"/>
    </location>
</feature>
<dbReference type="AlphaFoldDB" id="A0AAF0BHZ7"/>
<protein>
    <submittedName>
        <fullName evidence="8">ABC transporter permease</fullName>
    </submittedName>
</protein>
<feature type="transmembrane region" description="Helical" evidence="6">
    <location>
        <begin position="274"/>
        <end position="298"/>
    </location>
</feature>
<evidence type="ECO:0000256" key="3">
    <source>
        <dbReference type="ARBA" id="ARBA00022692"/>
    </source>
</evidence>
<dbReference type="Proteomes" id="UP001179600">
    <property type="component" value="Chromosome"/>
</dbReference>
<evidence type="ECO:0000256" key="5">
    <source>
        <dbReference type="ARBA" id="ARBA00023136"/>
    </source>
</evidence>
<dbReference type="PANTHER" id="PTHR30294:SF29">
    <property type="entry name" value="MULTIDRUG ABC TRANSPORTER PERMEASE YBHS-RELATED"/>
    <property type="match status" value="1"/>
</dbReference>
<evidence type="ECO:0000256" key="2">
    <source>
        <dbReference type="ARBA" id="ARBA00022475"/>
    </source>
</evidence>